<keyword evidence="10" id="KW-1185">Reference proteome</keyword>
<dbReference type="GO" id="GO:0005737">
    <property type="term" value="C:cytoplasm"/>
    <property type="evidence" value="ECO:0007669"/>
    <property type="project" value="UniProtKB-SubCell"/>
</dbReference>
<dbReference type="InterPro" id="IPR000426">
    <property type="entry name" value="Proteasome_asu_N"/>
</dbReference>
<dbReference type="SUPFAM" id="SSF56235">
    <property type="entry name" value="N-terminal nucleophile aminohydrolases (Ntn hydrolases)"/>
    <property type="match status" value="2"/>
</dbReference>
<dbReference type="GO" id="GO:0019773">
    <property type="term" value="C:proteasome core complex, alpha-subunit complex"/>
    <property type="evidence" value="ECO:0007669"/>
    <property type="project" value="UniProtKB-UniRule"/>
</dbReference>
<gene>
    <name evidence="9" type="primary">pas-7</name>
    <name evidence="9" type="ORF">T03_6645</name>
</gene>
<keyword evidence="6" id="KW-0539">Nucleus</keyword>
<dbReference type="InterPro" id="IPR050115">
    <property type="entry name" value="Proteasome_alpha"/>
</dbReference>
<evidence type="ECO:0000256" key="6">
    <source>
        <dbReference type="ARBA" id="ARBA00023242"/>
    </source>
</evidence>
<sequence>LSKEMGSNSNSGYDLSAATFSPDGRIYQLEYANKAVNNSHTCVAIRGLDGVVFGVEKAVSSSLYEDYSNQRIATVADKIGFVFSGLYPDGRALHHYAVEEAISYHKSYRSDIPCGHLAERLSLYVHAYTLYGALRPFGCSVFLGSWSPLKGPELYLVEPCGSMFGYRSWAIGRSHQAAKAEVDEMNSTTKPVSELINEAARIIYSIRDEARDKHCIMELSWVSEATGGKHELVPENIYREAEEFAKRALEESDDEDDDTVQLAMSEAVMDLNGIELQKISDLIVDVNKKLDCTEKEKSCLACEQKKVLFDLNKLLKKSIALSNKVRERRLELENVRCMRRIYESKKQSCNYCKQFEKSTLKLRDADSVDISKSNIGKLKQPNCSEERKAEIHCMLSKLDNQNRQLLFYRQLLTEQEKSVEQERRFYWGLFDNTFWTTPTHEYFNRNVNNAKACVAIRGSDGVVFGIQTTKPCSIYPNYAGERIATVADKIGFVFSGSYSDGEAMQKYVIEEAKSYYDSHQRDVPCFHLAESLAYYVHEFKYQGVLKPFDCRMCLGTWSPITGPEIYAVQPTATQPYKSWIHGCNDPPDNAEMSKSSFDRIPVRQLIKEAALFLYMVRNAINDAQCIMKLSWVSEDTGGKHEFVPENVFQEAVEFATNDLPRIRPSGTLSDM</sequence>
<evidence type="ECO:0000313" key="10">
    <source>
        <dbReference type="Proteomes" id="UP000054653"/>
    </source>
</evidence>
<dbReference type="OrthoDB" id="40134at2759"/>
<proteinExistence type="inferred from homology"/>
<keyword evidence="5 7" id="KW-0647">Proteasome</keyword>
<evidence type="ECO:0000259" key="8">
    <source>
        <dbReference type="SMART" id="SM00948"/>
    </source>
</evidence>
<evidence type="ECO:0000313" key="9">
    <source>
        <dbReference type="EMBL" id="KRY47615.1"/>
    </source>
</evidence>
<dbReference type="InterPro" id="IPR001353">
    <property type="entry name" value="Proteasome_sua/b"/>
</dbReference>
<dbReference type="InterPro" id="IPR023332">
    <property type="entry name" value="Proteasome_alpha-type"/>
</dbReference>
<reference evidence="9 10" key="1">
    <citation type="submission" date="2015-01" db="EMBL/GenBank/DDBJ databases">
        <title>Evolution of Trichinella species and genotypes.</title>
        <authorList>
            <person name="Korhonen P.K."/>
            <person name="Edoardo P."/>
            <person name="Giuseppe L.R."/>
            <person name="Gasser R.B."/>
        </authorList>
    </citation>
    <scope>NUCLEOTIDE SEQUENCE [LARGE SCALE GENOMIC DNA]</scope>
    <source>
        <strain evidence="9">ISS120</strain>
    </source>
</reference>
<accession>A0A0V1CE46</accession>
<comment type="similarity">
    <text evidence="7">Belongs to the peptidase T1A family.</text>
</comment>
<evidence type="ECO:0000256" key="5">
    <source>
        <dbReference type="ARBA" id="ARBA00022942"/>
    </source>
</evidence>
<feature type="non-terminal residue" evidence="9">
    <location>
        <position position="1"/>
    </location>
</feature>
<dbReference type="InterPro" id="IPR029055">
    <property type="entry name" value="Ntn_hydrolases_N"/>
</dbReference>
<evidence type="ECO:0000256" key="7">
    <source>
        <dbReference type="PROSITE-ProRule" id="PRU00808"/>
    </source>
</evidence>
<dbReference type="GO" id="GO:0005634">
    <property type="term" value="C:nucleus"/>
    <property type="evidence" value="ECO:0007669"/>
    <property type="project" value="UniProtKB-SubCell"/>
</dbReference>
<comment type="caution">
    <text evidence="9">The sequence shown here is derived from an EMBL/GenBank/DDBJ whole genome shotgun (WGS) entry which is preliminary data.</text>
</comment>
<dbReference type="PANTHER" id="PTHR11599">
    <property type="entry name" value="PROTEASOME SUBUNIT ALPHA/BETA"/>
    <property type="match status" value="1"/>
</dbReference>
<dbReference type="Proteomes" id="UP000054653">
    <property type="component" value="Unassembled WGS sequence"/>
</dbReference>
<protein>
    <submittedName>
        <fullName evidence="9">Proteasome subunit alpha type-3</fullName>
    </submittedName>
</protein>
<comment type="function">
    <text evidence="1">The proteasome is a multicatalytic proteinase complex which is characterized by its ability to cleave peptides with Arg, Phe, Tyr, Leu, and Glu adjacent to the leaving group at neutral or slightly basic pH. The proteasome has an ATP-dependent proteolytic activity.</text>
</comment>
<evidence type="ECO:0000256" key="3">
    <source>
        <dbReference type="ARBA" id="ARBA00004496"/>
    </source>
</evidence>
<dbReference type="FunFam" id="3.60.20.10:FF:000007">
    <property type="entry name" value="Proteasome subunit alpha type"/>
    <property type="match status" value="1"/>
</dbReference>
<organism evidence="9 10">
    <name type="scientific">Trichinella britovi</name>
    <name type="common">Parasitic roundworm</name>
    <dbReference type="NCBI Taxonomy" id="45882"/>
    <lineage>
        <taxon>Eukaryota</taxon>
        <taxon>Metazoa</taxon>
        <taxon>Ecdysozoa</taxon>
        <taxon>Nematoda</taxon>
        <taxon>Enoplea</taxon>
        <taxon>Dorylaimia</taxon>
        <taxon>Trichinellida</taxon>
        <taxon>Trichinellidae</taxon>
        <taxon>Trichinella</taxon>
    </lineage>
</organism>
<dbReference type="Pfam" id="PF10584">
    <property type="entry name" value="Proteasome_A_N"/>
    <property type="match status" value="1"/>
</dbReference>
<dbReference type="SMART" id="SM00948">
    <property type="entry name" value="Proteasome_A_N"/>
    <property type="match status" value="1"/>
</dbReference>
<dbReference type="GO" id="GO:0006511">
    <property type="term" value="P:ubiquitin-dependent protein catabolic process"/>
    <property type="evidence" value="ECO:0007669"/>
    <property type="project" value="InterPro"/>
</dbReference>
<evidence type="ECO:0000256" key="1">
    <source>
        <dbReference type="ARBA" id="ARBA00002000"/>
    </source>
</evidence>
<keyword evidence="4" id="KW-0963">Cytoplasm</keyword>
<dbReference type="PROSITE" id="PS51475">
    <property type="entry name" value="PROTEASOME_ALPHA_2"/>
    <property type="match status" value="1"/>
</dbReference>
<evidence type="ECO:0000256" key="2">
    <source>
        <dbReference type="ARBA" id="ARBA00004123"/>
    </source>
</evidence>
<dbReference type="Pfam" id="PF00227">
    <property type="entry name" value="Proteasome"/>
    <property type="match status" value="2"/>
</dbReference>
<evidence type="ECO:0000256" key="4">
    <source>
        <dbReference type="ARBA" id="ARBA00022490"/>
    </source>
</evidence>
<feature type="domain" description="Proteasome alpha-type subunits" evidence="8">
    <location>
        <begin position="13"/>
        <end position="35"/>
    </location>
</feature>
<name>A0A0V1CE46_TRIBR</name>
<dbReference type="EMBL" id="JYDI01000236">
    <property type="protein sequence ID" value="KRY47615.1"/>
    <property type="molecule type" value="Genomic_DNA"/>
</dbReference>
<comment type="subcellular location">
    <subcellularLocation>
        <location evidence="3">Cytoplasm</location>
    </subcellularLocation>
    <subcellularLocation>
        <location evidence="2">Nucleus</location>
    </subcellularLocation>
</comment>
<dbReference type="AlphaFoldDB" id="A0A0V1CE46"/>
<dbReference type="Gene3D" id="3.60.20.10">
    <property type="entry name" value="Glutamine Phosphoribosylpyrophosphate, subunit 1, domain 1"/>
    <property type="match status" value="2"/>
</dbReference>